<feature type="region of interest" description="Disordered" evidence="1">
    <location>
        <begin position="81"/>
        <end position="103"/>
    </location>
</feature>
<feature type="region of interest" description="Disordered" evidence="1">
    <location>
        <begin position="35"/>
        <end position="59"/>
    </location>
</feature>
<feature type="compositionally biased region" description="Basic residues" evidence="1">
    <location>
        <begin position="89"/>
        <end position="99"/>
    </location>
</feature>
<dbReference type="OrthoDB" id="711827at2759"/>
<proteinExistence type="predicted"/>
<dbReference type="Proteomes" id="UP000244336">
    <property type="component" value="Chromosome 2"/>
</dbReference>
<feature type="compositionally biased region" description="Low complexity" evidence="1">
    <location>
        <begin position="39"/>
        <end position="50"/>
    </location>
</feature>
<evidence type="ECO:0000313" key="2">
    <source>
        <dbReference type="EMBL" id="PUZ71690.1"/>
    </source>
</evidence>
<gene>
    <name evidence="2" type="ORF">GQ55_2G333700</name>
</gene>
<dbReference type="EMBL" id="CM009750">
    <property type="protein sequence ID" value="PUZ71690.1"/>
    <property type="molecule type" value="Genomic_DNA"/>
</dbReference>
<dbReference type="Gramene" id="PUZ71690">
    <property type="protein sequence ID" value="PUZ71690"/>
    <property type="gene ID" value="GQ55_2G333700"/>
</dbReference>
<reference evidence="2 3" key="1">
    <citation type="submission" date="2018-04" db="EMBL/GenBank/DDBJ databases">
        <title>WGS assembly of Panicum hallii var. hallii HAL2.</title>
        <authorList>
            <person name="Lovell J."/>
            <person name="Jenkins J."/>
            <person name="Lowry D."/>
            <person name="Mamidi S."/>
            <person name="Sreedasyam A."/>
            <person name="Weng X."/>
            <person name="Barry K."/>
            <person name="Bonette J."/>
            <person name="Campitelli B."/>
            <person name="Daum C."/>
            <person name="Gordon S."/>
            <person name="Gould B."/>
            <person name="Lipzen A."/>
            <person name="MacQueen A."/>
            <person name="Palacio-Mejia J."/>
            <person name="Plott C."/>
            <person name="Shakirov E."/>
            <person name="Shu S."/>
            <person name="Yoshinaga Y."/>
            <person name="Zane M."/>
            <person name="Rokhsar D."/>
            <person name="Grimwood J."/>
            <person name="Schmutz J."/>
            <person name="Juenger T."/>
        </authorList>
    </citation>
    <scope>NUCLEOTIDE SEQUENCE [LARGE SCALE GENOMIC DNA]</scope>
    <source>
        <strain evidence="3">cv. HAL2</strain>
    </source>
</reference>
<evidence type="ECO:0000256" key="1">
    <source>
        <dbReference type="SAM" id="MobiDB-lite"/>
    </source>
</evidence>
<keyword evidence="3" id="KW-1185">Reference proteome</keyword>
<protein>
    <submittedName>
        <fullName evidence="2">Uncharacterized protein</fullName>
    </submittedName>
</protein>
<dbReference type="AlphaFoldDB" id="A0A2T7EV46"/>
<organism evidence="2 3">
    <name type="scientific">Panicum hallii var. hallii</name>
    <dbReference type="NCBI Taxonomy" id="1504633"/>
    <lineage>
        <taxon>Eukaryota</taxon>
        <taxon>Viridiplantae</taxon>
        <taxon>Streptophyta</taxon>
        <taxon>Embryophyta</taxon>
        <taxon>Tracheophyta</taxon>
        <taxon>Spermatophyta</taxon>
        <taxon>Magnoliopsida</taxon>
        <taxon>Liliopsida</taxon>
        <taxon>Poales</taxon>
        <taxon>Poaceae</taxon>
        <taxon>PACMAD clade</taxon>
        <taxon>Panicoideae</taxon>
        <taxon>Panicodae</taxon>
        <taxon>Paniceae</taxon>
        <taxon>Panicinae</taxon>
        <taxon>Panicum</taxon>
        <taxon>Panicum sect. Panicum</taxon>
    </lineage>
</organism>
<accession>A0A2T7EV46</accession>
<sequence length="134" mass="14597">MVSDQEGAGRGCLSALRAKAWRHLGPEPGCAVRARRAPARACNRGARPRPGGAGGSSCRVSRATRWWSCGRMTEWLMESLRKDATGRGARGRQGPRGKRERQSLVAHQTVAFDRAWWGAYLTDAAPLLKVASQL</sequence>
<name>A0A2T7EV46_9POAL</name>
<evidence type="ECO:0000313" key="3">
    <source>
        <dbReference type="Proteomes" id="UP000244336"/>
    </source>
</evidence>